<comment type="caution">
    <text evidence="1">The sequence shown here is derived from an EMBL/GenBank/DDBJ whole genome shotgun (WGS) entry which is preliminary data.</text>
</comment>
<gene>
    <name evidence="1" type="ORF">HOV93_09590</name>
</gene>
<protein>
    <submittedName>
        <fullName evidence="1">Uncharacterized protein</fullName>
    </submittedName>
</protein>
<organism evidence="1 2">
    <name type="scientific">Bremerella alba</name>
    <dbReference type="NCBI Taxonomy" id="980252"/>
    <lineage>
        <taxon>Bacteria</taxon>
        <taxon>Pseudomonadati</taxon>
        <taxon>Planctomycetota</taxon>
        <taxon>Planctomycetia</taxon>
        <taxon>Pirellulales</taxon>
        <taxon>Pirellulaceae</taxon>
        <taxon>Bremerella</taxon>
    </lineage>
</organism>
<sequence length="34" mass="3792">MLRLLLLVAVFCGFSTVARAENPPNFTLILIDDK</sequence>
<name>A0A7V9A622_9BACT</name>
<reference evidence="1 2" key="1">
    <citation type="submission" date="2020-05" db="EMBL/GenBank/DDBJ databases">
        <title>Bremerella alba sp. nov., a novel planctomycete isolated from the surface of the macroalga Fucus spiralis.</title>
        <authorList>
            <person name="Godinho O."/>
            <person name="Botelho R."/>
            <person name="Albuquerque L."/>
            <person name="Wiegand S."/>
            <person name="Da Costa M.S."/>
            <person name="Lobo-Da-Cunha A."/>
            <person name="Jogler C."/>
            <person name="Lage O.M."/>
        </authorList>
    </citation>
    <scope>NUCLEOTIDE SEQUENCE [LARGE SCALE GENOMIC DNA]</scope>
    <source>
        <strain evidence="1 2">FF15</strain>
    </source>
</reference>
<dbReference type="EMBL" id="JABRWO010000002">
    <property type="protein sequence ID" value="MBA2113807.1"/>
    <property type="molecule type" value="Genomic_DNA"/>
</dbReference>
<keyword evidence="2" id="KW-1185">Reference proteome</keyword>
<proteinExistence type="predicted"/>
<evidence type="ECO:0000313" key="1">
    <source>
        <dbReference type="EMBL" id="MBA2113807.1"/>
    </source>
</evidence>
<dbReference type="Proteomes" id="UP000551616">
    <property type="component" value="Unassembled WGS sequence"/>
</dbReference>
<accession>A0A7V9A622</accession>
<evidence type="ECO:0000313" key="2">
    <source>
        <dbReference type="Proteomes" id="UP000551616"/>
    </source>
</evidence>
<dbReference type="AlphaFoldDB" id="A0A7V9A622"/>